<proteinExistence type="predicted"/>
<comment type="caution">
    <text evidence="1">The sequence shown here is derived from an EMBL/GenBank/DDBJ whole genome shotgun (WGS) entry which is preliminary data.</text>
</comment>
<dbReference type="Proteomes" id="UP000629619">
    <property type="component" value="Unassembled WGS sequence"/>
</dbReference>
<accession>A0A919N3X3</accession>
<evidence type="ECO:0000313" key="2">
    <source>
        <dbReference type="Proteomes" id="UP000629619"/>
    </source>
</evidence>
<dbReference type="AlphaFoldDB" id="A0A919N3X3"/>
<evidence type="ECO:0000313" key="1">
    <source>
        <dbReference type="EMBL" id="GIF03901.1"/>
    </source>
</evidence>
<keyword evidence="2" id="KW-1185">Reference proteome</keyword>
<dbReference type="EMBL" id="BOMW01000014">
    <property type="protein sequence ID" value="GIF03901.1"/>
    <property type="molecule type" value="Genomic_DNA"/>
</dbReference>
<organism evidence="1 2">
    <name type="scientific">Actinoplanes siamensis</name>
    <dbReference type="NCBI Taxonomy" id="1223317"/>
    <lineage>
        <taxon>Bacteria</taxon>
        <taxon>Bacillati</taxon>
        <taxon>Actinomycetota</taxon>
        <taxon>Actinomycetes</taxon>
        <taxon>Micromonosporales</taxon>
        <taxon>Micromonosporaceae</taxon>
        <taxon>Actinoplanes</taxon>
    </lineage>
</organism>
<reference evidence="1" key="1">
    <citation type="submission" date="2021-01" db="EMBL/GenBank/DDBJ databases">
        <title>Whole genome shotgun sequence of Actinoplanes siamensis NBRC 109076.</title>
        <authorList>
            <person name="Komaki H."/>
            <person name="Tamura T."/>
        </authorList>
    </citation>
    <scope>NUCLEOTIDE SEQUENCE</scope>
    <source>
        <strain evidence="1">NBRC 109076</strain>
    </source>
</reference>
<name>A0A919N3X3_9ACTN</name>
<gene>
    <name evidence="1" type="ORF">Asi03nite_14390</name>
</gene>
<sequence>MDAHAGDLRLLLGDVNRREISKDDGPLLAFIGEQAGQGCGERFARLRVSTGLQLSVPFERGEPGWREPGEPLR</sequence>
<protein>
    <submittedName>
        <fullName evidence="1">Uncharacterized protein</fullName>
    </submittedName>
</protein>